<dbReference type="GO" id="GO:0008168">
    <property type="term" value="F:methyltransferase activity"/>
    <property type="evidence" value="ECO:0007669"/>
    <property type="project" value="UniProtKB-KW"/>
</dbReference>
<dbReference type="PANTHER" id="PTHR34009:SF2">
    <property type="entry name" value="PROTEIN STAR"/>
    <property type="match status" value="1"/>
</dbReference>
<dbReference type="Gene3D" id="3.40.50.150">
    <property type="entry name" value="Vaccinia Virus protein VP39"/>
    <property type="match status" value="1"/>
</dbReference>
<dbReference type="InterPro" id="IPR053202">
    <property type="entry name" value="EGF_Rcpt_Signaling_Reg"/>
</dbReference>
<name>A0ABX1T1J5_PELUQ</name>
<dbReference type="Proteomes" id="UP001166004">
    <property type="component" value="Unassembled WGS sequence"/>
</dbReference>
<keyword evidence="3" id="KW-1185">Reference proteome</keyword>
<keyword evidence="2" id="KW-0489">Methyltransferase</keyword>
<dbReference type="InterPro" id="IPR029063">
    <property type="entry name" value="SAM-dependent_MTases_sf"/>
</dbReference>
<dbReference type="Pfam" id="PF05050">
    <property type="entry name" value="Methyltransf_21"/>
    <property type="match status" value="1"/>
</dbReference>
<sequence>MDNEDTAVLNYFKDKKNGFYVDVGCYHPIHRNNTYLLHKQGWSGVNIDTSEFSIDLFNHMRPNDLNYNSAISNKNEVVKLFYQKELSQLSTTEIDQAKTVFQGNIKEKEVQAFTLDEILYRNKYKNSKIDFLDIDVEGADLKVLEGLSFDKYKPELVCVEIHAKEIKKSATYNFLIKKNYVLLWSGVFSHIFKRLQN</sequence>
<dbReference type="GO" id="GO:0032259">
    <property type="term" value="P:methylation"/>
    <property type="evidence" value="ECO:0007669"/>
    <property type="project" value="UniProtKB-KW"/>
</dbReference>
<proteinExistence type="predicted"/>
<dbReference type="NCBIfam" id="TIGR01444">
    <property type="entry name" value="fkbM_fam"/>
    <property type="match status" value="1"/>
</dbReference>
<gene>
    <name evidence="2" type="ORF">VP91_00004720</name>
</gene>
<evidence type="ECO:0000259" key="1">
    <source>
        <dbReference type="Pfam" id="PF05050"/>
    </source>
</evidence>
<dbReference type="SUPFAM" id="SSF53335">
    <property type="entry name" value="S-adenosyl-L-methionine-dependent methyltransferases"/>
    <property type="match status" value="1"/>
</dbReference>
<dbReference type="PANTHER" id="PTHR34009">
    <property type="entry name" value="PROTEIN STAR"/>
    <property type="match status" value="1"/>
</dbReference>
<feature type="domain" description="Methyltransferase FkbM" evidence="1">
    <location>
        <begin position="22"/>
        <end position="165"/>
    </location>
</feature>
<accession>A0ABX1T1J5</accession>
<dbReference type="InterPro" id="IPR006342">
    <property type="entry name" value="FkbM_mtfrase"/>
</dbReference>
<comment type="caution">
    <text evidence="2">The sequence shown here is derived from an EMBL/GenBank/DDBJ whole genome shotgun (WGS) entry which is preliminary data.</text>
</comment>
<reference evidence="2 3" key="1">
    <citation type="submission" date="2019-07" db="EMBL/GenBank/DDBJ databases">
        <title>SAR11 Genome Evolution.</title>
        <authorList>
            <person name="Giovannoni S."/>
        </authorList>
    </citation>
    <scope>NUCLEOTIDE SEQUENCE [LARGE SCALE GENOMIC DNA]</scope>
    <source>
        <strain evidence="2 3">HTCC9565</strain>
    </source>
</reference>
<evidence type="ECO:0000313" key="2">
    <source>
        <dbReference type="EMBL" id="NMN67329.1"/>
    </source>
</evidence>
<dbReference type="RefSeq" id="WP_169035828.1">
    <property type="nucleotide sequence ID" value="NZ_LANA01000001.1"/>
</dbReference>
<organism evidence="2 3">
    <name type="scientific">Pelagibacter ubique</name>
    <dbReference type="NCBI Taxonomy" id="198252"/>
    <lineage>
        <taxon>Bacteria</taxon>
        <taxon>Pseudomonadati</taxon>
        <taxon>Pseudomonadota</taxon>
        <taxon>Alphaproteobacteria</taxon>
        <taxon>Candidatus Pelagibacterales</taxon>
        <taxon>Candidatus Pelagibacteraceae</taxon>
        <taxon>Candidatus Pelagibacter</taxon>
    </lineage>
</organism>
<evidence type="ECO:0000313" key="3">
    <source>
        <dbReference type="Proteomes" id="UP001166004"/>
    </source>
</evidence>
<protein>
    <submittedName>
        <fullName evidence="2">FkbM family methyltransferase</fullName>
    </submittedName>
</protein>
<dbReference type="EMBL" id="LANA01000001">
    <property type="protein sequence ID" value="NMN67329.1"/>
    <property type="molecule type" value="Genomic_DNA"/>
</dbReference>
<keyword evidence="2" id="KW-0808">Transferase</keyword>